<keyword evidence="4" id="KW-1185">Reference proteome</keyword>
<accession>A0ABS8MSV1</accession>
<feature type="compositionally biased region" description="Basic and acidic residues" evidence="1">
    <location>
        <begin position="161"/>
        <end position="170"/>
    </location>
</feature>
<feature type="domain" description="Bacterial HORMA" evidence="2">
    <location>
        <begin position="3"/>
        <end position="167"/>
    </location>
</feature>
<gene>
    <name evidence="3" type="ORF">LNQ49_06590</name>
</gene>
<comment type="caution">
    <text evidence="3">The sequence shown here is derived from an EMBL/GenBank/DDBJ whole genome shotgun (WGS) entry which is preliminary data.</text>
</comment>
<feature type="compositionally biased region" description="Polar residues" evidence="1">
    <location>
        <begin position="148"/>
        <end position="159"/>
    </location>
</feature>
<dbReference type="RefSeq" id="WP_229987887.1">
    <property type="nucleotide sequence ID" value="NZ_JAJJMO010000001.1"/>
</dbReference>
<evidence type="ECO:0000259" key="2">
    <source>
        <dbReference type="Pfam" id="PF18138"/>
    </source>
</evidence>
<reference evidence="3" key="1">
    <citation type="submission" date="2021-11" db="EMBL/GenBank/DDBJ databases">
        <title>Description of novel Flavobacterium species.</title>
        <authorList>
            <person name="Saticioglu I.B."/>
            <person name="Ay H."/>
            <person name="Altun S."/>
            <person name="Duman M."/>
        </authorList>
    </citation>
    <scope>NUCLEOTIDE SEQUENCE</scope>
    <source>
        <strain evidence="3">F-65</strain>
    </source>
</reference>
<sequence length="170" mass="18856">MSTSYTNSETQTFTVTHAKYLASKVATDLKRIQRFYGSPSDLEISSYETELIEFLKNGYLSEISYGFKRSDNWIEPTIKYTAKDLAGMSGDDDPGQIRPNADISGASFYSYLITNSKYSNLANADRESFDKTLPFLRGGAPTPGISGYMSSDKTYSSGGKSLDRSTLKNY</sequence>
<dbReference type="Pfam" id="PF18138">
    <property type="entry name" value="bacHORMA_1"/>
    <property type="match status" value="1"/>
</dbReference>
<evidence type="ECO:0000313" key="3">
    <source>
        <dbReference type="EMBL" id="MCC9071261.1"/>
    </source>
</evidence>
<evidence type="ECO:0000256" key="1">
    <source>
        <dbReference type="SAM" id="MobiDB-lite"/>
    </source>
</evidence>
<evidence type="ECO:0000313" key="4">
    <source>
        <dbReference type="Proteomes" id="UP001430919"/>
    </source>
</evidence>
<name>A0ABS8MSV1_9FLAO</name>
<dbReference type="EMBL" id="JAJJMO010000001">
    <property type="protein sequence ID" value="MCC9071261.1"/>
    <property type="molecule type" value="Genomic_DNA"/>
</dbReference>
<dbReference type="Proteomes" id="UP001430919">
    <property type="component" value="Unassembled WGS sequence"/>
</dbReference>
<protein>
    <recommendedName>
        <fullName evidence="2">Bacterial HORMA domain-containing protein</fullName>
    </recommendedName>
</protein>
<feature type="region of interest" description="Disordered" evidence="1">
    <location>
        <begin position="147"/>
        <end position="170"/>
    </location>
</feature>
<dbReference type="InterPro" id="IPR041162">
    <property type="entry name" value="Bact_HORMA_1"/>
</dbReference>
<organism evidence="3 4">
    <name type="scientific">Flavobacterium pisciphilum</name>
    <dbReference type="NCBI Taxonomy" id="2893755"/>
    <lineage>
        <taxon>Bacteria</taxon>
        <taxon>Pseudomonadati</taxon>
        <taxon>Bacteroidota</taxon>
        <taxon>Flavobacteriia</taxon>
        <taxon>Flavobacteriales</taxon>
        <taxon>Flavobacteriaceae</taxon>
        <taxon>Flavobacterium</taxon>
    </lineage>
</organism>
<proteinExistence type="predicted"/>